<feature type="transmembrane region" description="Helical" evidence="12">
    <location>
        <begin position="628"/>
        <end position="654"/>
    </location>
</feature>
<feature type="transmembrane region" description="Helical" evidence="12">
    <location>
        <begin position="501"/>
        <end position="521"/>
    </location>
</feature>
<keyword evidence="6" id="KW-0677">Repeat</keyword>
<keyword evidence="5 12" id="KW-0812">Transmembrane</keyword>
<evidence type="ECO:0000313" key="15">
    <source>
        <dbReference type="Proteomes" id="UP001516400"/>
    </source>
</evidence>
<evidence type="ECO:0000313" key="14">
    <source>
        <dbReference type="EMBL" id="KAL3285468.1"/>
    </source>
</evidence>
<evidence type="ECO:0000256" key="10">
    <source>
        <dbReference type="ARBA" id="ARBA00023170"/>
    </source>
</evidence>
<accession>A0ABD2P3M9</accession>
<keyword evidence="4" id="KW-0433">Leucine-rich repeat</keyword>
<dbReference type="PANTHER" id="PTHR24372">
    <property type="entry name" value="GLYCOPROTEIN HORMONE RECEPTOR"/>
    <property type="match status" value="1"/>
</dbReference>
<dbReference type="EMBL" id="JABFTP020000185">
    <property type="protein sequence ID" value="KAL3285468.1"/>
    <property type="molecule type" value="Genomic_DNA"/>
</dbReference>
<gene>
    <name evidence="14" type="ORF">HHI36_000001</name>
</gene>
<feature type="transmembrane region" description="Helical" evidence="12">
    <location>
        <begin position="675"/>
        <end position="698"/>
    </location>
</feature>
<evidence type="ECO:0000256" key="9">
    <source>
        <dbReference type="ARBA" id="ARBA00023136"/>
    </source>
</evidence>
<evidence type="ECO:0000259" key="13">
    <source>
        <dbReference type="PROSITE" id="PS50262"/>
    </source>
</evidence>
<organism evidence="14 15">
    <name type="scientific">Cryptolaemus montrouzieri</name>
    <dbReference type="NCBI Taxonomy" id="559131"/>
    <lineage>
        <taxon>Eukaryota</taxon>
        <taxon>Metazoa</taxon>
        <taxon>Ecdysozoa</taxon>
        <taxon>Arthropoda</taxon>
        <taxon>Hexapoda</taxon>
        <taxon>Insecta</taxon>
        <taxon>Pterygota</taxon>
        <taxon>Neoptera</taxon>
        <taxon>Endopterygota</taxon>
        <taxon>Coleoptera</taxon>
        <taxon>Polyphaga</taxon>
        <taxon>Cucujiformia</taxon>
        <taxon>Coccinelloidea</taxon>
        <taxon>Coccinellidae</taxon>
        <taxon>Scymninae</taxon>
        <taxon>Scymnini</taxon>
        <taxon>Cryptolaemus</taxon>
    </lineage>
</organism>
<dbReference type="SUPFAM" id="SSF81321">
    <property type="entry name" value="Family A G protein-coupled receptor-like"/>
    <property type="match status" value="1"/>
</dbReference>
<evidence type="ECO:0000256" key="8">
    <source>
        <dbReference type="ARBA" id="ARBA00023040"/>
    </source>
</evidence>
<dbReference type="PRINTS" id="PR00373">
    <property type="entry name" value="GLYCHORMONER"/>
</dbReference>
<reference evidence="14 15" key="1">
    <citation type="journal article" date="2021" name="BMC Biol.">
        <title>Horizontally acquired antibacterial genes associated with adaptive radiation of ladybird beetles.</title>
        <authorList>
            <person name="Li H.S."/>
            <person name="Tang X.F."/>
            <person name="Huang Y.H."/>
            <person name="Xu Z.Y."/>
            <person name="Chen M.L."/>
            <person name="Du X.Y."/>
            <person name="Qiu B.Y."/>
            <person name="Chen P.T."/>
            <person name="Zhang W."/>
            <person name="Slipinski A."/>
            <person name="Escalona H.E."/>
            <person name="Waterhouse R.M."/>
            <person name="Zwick A."/>
            <person name="Pang H."/>
        </authorList>
    </citation>
    <scope>NUCLEOTIDE SEQUENCE [LARGE SCALE GENOMIC DNA]</scope>
    <source>
        <strain evidence="14">SYSU2018</strain>
    </source>
</reference>
<evidence type="ECO:0000256" key="3">
    <source>
        <dbReference type="ARBA" id="ARBA00022475"/>
    </source>
</evidence>
<keyword evidence="10" id="KW-0675">Receptor</keyword>
<dbReference type="PROSITE" id="PS00237">
    <property type="entry name" value="G_PROTEIN_RECEP_F1_1"/>
    <property type="match status" value="1"/>
</dbReference>
<dbReference type="Pfam" id="PF00001">
    <property type="entry name" value="7tm_1"/>
    <property type="match status" value="1"/>
</dbReference>
<feature type="transmembrane region" description="Helical" evidence="12">
    <location>
        <begin position="464"/>
        <end position="489"/>
    </location>
</feature>
<keyword evidence="8" id="KW-0297">G-protein coupled receptor</keyword>
<keyword evidence="11" id="KW-0807">Transducer</keyword>
<dbReference type="Pfam" id="PF13855">
    <property type="entry name" value="LRR_8"/>
    <property type="match status" value="1"/>
</dbReference>
<dbReference type="Gene3D" id="3.80.10.10">
    <property type="entry name" value="Ribonuclease Inhibitor"/>
    <property type="match status" value="1"/>
</dbReference>
<dbReference type="InterPro" id="IPR002131">
    <property type="entry name" value="Gphrmn_rcpt_fam"/>
</dbReference>
<dbReference type="PROSITE" id="PS50262">
    <property type="entry name" value="G_PROTEIN_RECEP_F1_2"/>
    <property type="match status" value="1"/>
</dbReference>
<evidence type="ECO:0000256" key="2">
    <source>
        <dbReference type="ARBA" id="ARBA00010663"/>
    </source>
</evidence>
<dbReference type="CDD" id="cd15136">
    <property type="entry name" value="7tmA_Glyco_hormone_R"/>
    <property type="match status" value="1"/>
</dbReference>
<dbReference type="FunFam" id="3.80.10.10:FF:000426">
    <property type="entry name" value="Follicle-stimulating hormone receptor-like Protein"/>
    <property type="match status" value="1"/>
</dbReference>
<comment type="caution">
    <text evidence="14">The sequence shown here is derived from an EMBL/GenBank/DDBJ whole genome shotgun (WGS) entry which is preliminary data.</text>
</comment>
<keyword evidence="15" id="KW-1185">Reference proteome</keyword>
<feature type="domain" description="G-protein coupled receptors family 1 profile" evidence="13">
    <location>
        <begin position="479"/>
        <end position="727"/>
    </location>
</feature>
<dbReference type="FunFam" id="1.20.1070.10:FF:000181">
    <property type="entry name" value="Thyrotropin receptor"/>
    <property type="match status" value="1"/>
</dbReference>
<feature type="transmembrane region" description="Helical" evidence="12">
    <location>
        <begin position="710"/>
        <end position="728"/>
    </location>
</feature>
<evidence type="ECO:0000256" key="6">
    <source>
        <dbReference type="ARBA" id="ARBA00022737"/>
    </source>
</evidence>
<dbReference type="InterPro" id="IPR000276">
    <property type="entry name" value="GPCR_Rhodpsn"/>
</dbReference>
<dbReference type="GO" id="GO:0005886">
    <property type="term" value="C:plasma membrane"/>
    <property type="evidence" value="ECO:0007669"/>
    <property type="project" value="UniProtKB-SubCell"/>
</dbReference>
<evidence type="ECO:0000256" key="7">
    <source>
        <dbReference type="ARBA" id="ARBA00022989"/>
    </source>
</evidence>
<name>A0ABD2P3M9_9CUCU</name>
<dbReference type="PRINTS" id="PR00237">
    <property type="entry name" value="GPCRRHODOPSN"/>
</dbReference>
<dbReference type="InterPro" id="IPR001611">
    <property type="entry name" value="Leu-rich_rpt"/>
</dbReference>
<protein>
    <recommendedName>
        <fullName evidence="13">G-protein coupled receptors family 1 profile domain-containing protein</fullName>
    </recommendedName>
</protein>
<evidence type="ECO:0000256" key="12">
    <source>
        <dbReference type="SAM" id="Phobius"/>
    </source>
</evidence>
<dbReference type="SUPFAM" id="SSF52058">
    <property type="entry name" value="L domain-like"/>
    <property type="match status" value="1"/>
</dbReference>
<dbReference type="InterPro" id="IPR032675">
    <property type="entry name" value="LRR_dom_sf"/>
</dbReference>
<evidence type="ECO:0000256" key="5">
    <source>
        <dbReference type="ARBA" id="ARBA00022692"/>
    </source>
</evidence>
<dbReference type="AlphaFoldDB" id="A0ABD2P3M9"/>
<dbReference type="PANTHER" id="PTHR24372:SF74">
    <property type="entry name" value="LP13728P"/>
    <property type="match status" value="1"/>
</dbReference>
<evidence type="ECO:0000256" key="4">
    <source>
        <dbReference type="ARBA" id="ARBA00022614"/>
    </source>
</evidence>
<sequence length="795" mass="89842">MMHILDIFAVILVPFNMEESGFNSVYGEKLHAYERVTFVSRSDPCECYDITDYEIDYECRCSSRSMTNIPKNLGNNLTKLTLSDAKMIYLKKNSLDPYRKTLKEVSFNNLPYLKEIEDGTFANIPNLRTIYITLVPQLQFAHGLLKDVSSVKFYSLRIMNTGLSQAPDLSYLPKENVMQLLDLDSNKLKELSANSIAVRAEQVTLNYNEIATVENFAFNGSEIGKLNLRGNRRLTTLKPNAFKGMRSLRELDLSDTSIDSLPAAGLGEMETLRIERTPSMKVIPSIYDLESLKVAKLTHPFHCCAFKYPEQHNPSRYAQIAEELKRFCQQNKEIDTGQITSKIRKKRLTFRESSIWGTSFRQQFTGSNYGSVTKRWRPGDQFLHGNQSIYITPQKGETIDHEEANPQEIDEDFGTFHGISANVSDTTSRVHAFCGNLSMRAPNVKCYPEPNALNPCEDIMGYSWLRISVWFVVVLTVVGNLAVIIVVIFSGGDLTVTRFLICNLAIADLSMGLYLLLIAFMDLHSVGSYFNFAYDWQYGIGCKLAGFLTVFASHLSVFTLTVVTIERWFAITYAIYLTKRIQIGTAMKTMIFGWLYSIAIAALPLMGVSNYSSTSICLPMESNRPIDKAYLCFIILVNGIAFTLIVYCYARIYFSLGYETRRSSTQGEMTIAKKMALLIFTDFATFAPIAFFSLTALAGYPLIGVTRSKILLVFFYPLNSCANPYLYVIMTAQYRTDFVQLLTKCGLNTQRPRRNTASSNFAMQENNGKSPFPLLSRGESKELGSSNNFQNDVYV</sequence>
<proteinExistence type="inferred from homology"/>
<keyword evidence="9 12" id="KW-0472">Membrane</keyword>
<dbReference type="InterPro" id="IPR017452">
    <property type="entry name" value="GPCR_Rhodpsn_7TM"/>
</dbReference>
<comment type="subcellular location">
    <subcellularLocation>
        <location evidence="1">Cell membrane</location>
        <topology evidence="1">Multi-pass membrane protein</topology>
    </subcellularLocation>
</comment>
<comment type="similarity">
    <text evidence="2">Belongs to the G-protein coupled receptor 1 family.</text>
</comment>
<dbReference type="GO" id="GO:0004930">
    <property type="term" value="F:G protein-coupled receptor activity"/>
    <property type="evidence" value="ECO:0007669"/>
    <property type="project" value="UniProtKB-KW"/>
</dbReference>
<keyword evidence="3" id="KW-1003">Cell membrane</keyword>
<feature type="transmembrane region" description="Helical" evidence="12">
    <location>
        <begin position="555"/>
        <end position="577"/>
    </location>
</feature>
<evidence type="ECO:0000256" key="1">
    <source>
        <dbReference type="ARBA" id="ARBA00004651"/>
    </source>
</evidence>
<evidence type="ECO:0000256" key="11">
    <source>
        <dbReference type="ARBA" id="ARBA00023224"/>
    </source>
</evidence>
<feature type="transmembrane region" description="Helical" evidence="12">
    <location>
        <begin position="589"/>
        <end position="608"/>
    </location>
</feature>
<dbReference type="Gene3D" id="1.20.1070.10">
    <property type="entry name" value="Rhodopsin 7-helix transmembrane proteins"/>
    <property type="match status" value="1"/>
</dbReference>
<keyword evidence="7 12" id="KW-1133">Transmembrane helix</keyword>
<dbReference type="Proteomes" id="UP001516400">
    <property type="component" value="Unassembled WGS sequence"/>
</dbReference>